<dbReference type="GO" id="GO:0004315">
    <property type="term" value="F:3-oxoacyl-[acyl-carrier-protein] synthase activity"/>
    <property type="evidence" value="ECO:0007669"/>
    <property type="project" value="UniProtKB-EC"/>
</dbReference>
<dbReference type="Proteomes" id="UP000583800">
    <property type="component" value="Unassembled WGS sequence"/>
</dbReference>
<evidence type="ECO:0000256" key="1">
    <source>
        <dbReference type="ARBA" id="ARBA00008467"/>
    </source>
</evidence>
<evidence type="ECO:0000313" key="6">
    <source>
        <dbReference type="Proteomes" id="UP000583800"/>
    </source>
</evidence>
<dbReference type="Gene3D" id="3.40.47.10">
    <property type="match status" value="1"/>
</dbReference>
<dbReference type="Pfam" id="PF02801">
    <property type="entry name" value="Ketoacyl-synt_C"/>
    <property type="match status" value="1"/>
</dbReference>
<comment type="caution">
    <text evidence="5">The sequence shown here is derived from an EMBL/GenBank/DDBJ whole genome shotgun (WGS) entry which is preliminary data.</text>
</comment>
<name>A0A7X0EXM1_9ACTN</name>
<dbReference type="RefSeq" id="WP_185085651.1">
    <property type="nucleotide sequence ID" value="NZ_JACHJB010000002.1"/>
</dbReference>
<dbReference type="GO" id="GO:0006633">
    <property type="term" value="P:fatty acid biosynthetic process"/>
    <property type="evidence" value="ECO:0007669"/>
    <property type="project" value="InterPro"/>
</dbReference>
<protein>
    <submittedName>
        <fullName evidence="5">3-oxoacyl-[acyl-carrier-protein] synthase II</fullName>
        <ecNumber evidence="5">2.3.1.179</ecNumber>
    </submittedName>
</protein>
<dbReference type="InterPro" id="IPR016039">
    <property type="entry name" value="Thiolase-like"/>
</dbReference>
<dbReference type="InterPro" id="IPR014030">
    <property type="entry name" value="Ketoacyl_synth_N"/>
</dbReference>
<dbReference type="InterPro" id="IPR014031">
    <property type="entry name" value="Ketoacyl_synth_C"/>
</dbReference>
<keyword evidence="2 3" id="KW-0808">Transferase</keyword>
<dbReference type="SUPFAM" id="SSF53901">
    <property type="entry name" value="Thiolase-like"/>
    <property type="match status" value="2"/>
</dbReference>
<dbReference type="EC" id="2.3.1.179" evidence="5"/>
<gene>
    <name evidence="5" type="ORF">FHU36_004308</name>
</gene>
<dbReference type="SMART" id="SM00825">
    <property type="entry name" value="PKS_KS"/>
    <property type="match status" value="1"/>
</dbReference>
<dbReference type="PROSITE" id="PS52004">
    <property type="entry name" value="KS3_2"/>
    <property type="match status" value="1"/>
</dbReference>
<organism evidence="5 6">
    <name type="scientific">Nonomuraea muscovyensis</name>
    <dbReference type="NCBI Taxonomy" id="1124761"/>
    <lineage>
        <taxon>Bacteria</taxon>
        <taxon>Bacillati</taxon>
        <taxon>Actinomycetota</taxon>
        <taxon>Actinomycetes</taxon>
        <taxon>Streptosporangiales</taxon>
        <taxon>Streptosporangiaceae</taxon>
        <taxon>Nonomuraea</taxon>
    </lineage>
</organism>
<keyword evidence="5" id="KW-0012">Acyltransferase</keyword>
<proteinExistence type="inferred from homology"/>
<accession>A0A7X0EXM1</accession>
<feature type="domain" description="Ketosynthase family 3 (KS3)" evidence="4">
    <location>
        <begin position="1"/>
        <end position="375"/>
    </location>
</feature>
<dbReference type="InterPro" id="IPR000794">
    <property type="entry name" value="Beta-ketoacyl_synthase"/>
</dbReference>
<sequence>MTALILGGATLTSLGDGAATFTALLAGDAGPVPLAHGDPGRLRVTRGHHVPDGDPNTPFRASGWLTRCVREALDASAVDPARTRVACVVGSGLRELAAVELLDPRAVPVQRLHFAHAVRRAAPEIGEVVTVSNACSAGGHALALAQDMVELGDADAVVVAATDAMTESMLAMIGRVADEPTDRVRPFDAGRTGVLLGEGAAAFVIVAEGSHRPDQRGAALARVLATGLSCDAHHETAPSAEGIGRAMRDAYHRAGRRPRETGLVLAHGTGTALNDPTECAALRDVLVADGGDPLITGVKGAVGHTSGVAALTSLDVALRCLRTGRVPPITGLRTPLPEGKDLRLLIGEPAPTPGGLVQLDAFGFGGVNAVTLLERP</sequence>
<comment type="similarity">
    <text evidence="1 3">Belongs to the thiolase-like superfamily. Beta-ketoacyl-ACP synthases family.</text>
</comment>
<evidence type="ECO:0000256" key="2">
    <source>
        <dbReference type="ARBA" id="ARBA00022679"/>
    </source>
</evidence>
<dbReference type="InterPro" id="IPR018201">
    <property type="entry name" value="Ketoacyl_synth_AS"/>
</dbReference>
<evidence type="ECO:0000313" key="5">
    <source>
        <dbReference type="EMBL" id="MBB6347763.1"/>
    </source>
</evidence>
<evidence type="ECO:0000256" key="3">
    <source>
        <dbReference type="RuleBase" id="RU003694"/>
    </source>
</evidence>
<dbReference type="PANTHER" id="PTHR11712">
    <property type="entry name" value="POLYKETIDE SYNTHASE-RELATED"/>
    <property type="match status" value="1"/>
</dbReference>
<dbReference type="PANTHER" id="PTHR11712:SF347">
    <property type="entry name" value="BETA KETOACYL-ACYL CARRIER PROTEIN SYNTHASE"/>
    <property type="match status" value="1"/>
</dbReference>
<dbReference type="InterPro" id="IPR020841">
    <property type="entry name" value="PKS_Beta-ketoAc_synthase_dom"/>
</dbReference>
<keyword evidence="6" id="KW-1185">Reference proteome</keyword>
<dbReference type="EMBL" id="JACHJB010000002">
    <property type="protein sequence ID" value="MBB6347763.1"/>
    <property type="molecule type" value="Genomic_DNA"/>
</dbReference>
<evidence type="ECO:0000259" key="4">
    <source>
        <dbReference type="PROSITE" id="PS52004"/>
    </source>
</evidence>
<reference evidence="5 6" key="1">
    <citation type="submission" date="2020-08" db="EMBL/GenBank/DDBJ databases">
        <title>Sequencing the genomes of 1000 actinobacteria strains.</title>
        <authorList>
            <person name="Klenk H.-P."/>
        </authorList>
    </citation>
    <scope>NUCLEOTIDE SEQUENCE [LARGE SCALE GENOMIC DNA]</scope>
    <source>
        <strain evidence="5 6">DSM 45913</strain>
    </source>
</reference>
<dbReference type="PROSITE" id="PS00606">
    <property type="entry name" value="KS3_1"/>
    <property type="match status" value="1"/>
</dbReference>
<dbReference type="Pfam" id="PF00109">
    <property type="entry name" value="ketoacyl-synt"/>
    <property type="match status" value="1"/>
</dbReference>
<dbReference type="AlphaFoldDB" id="A0A7X0EXM1"/>